<dbReference type="Gene3D" id="3.30.565.10">
    <property type="entry name" value="Histidine kinase-like ATPase, C-terminal domain"/>
    <property type="match status" value="1"/>
</dbReference>
<organism evidence="4 5">
    <name type="scientific">Streptomyces boluensis</name>
    <dbReference type="NCBI Taxonomy" id="1775135"/>
    <lineage>
        <taxon>Bacteria</taxon>
        <taxon>Bacillati</taxon>
        <taxon>Actinomycetota</taxon>
        <taxon>Actinomycetes</taxon>
        <taxon>Kitasatosporales</taxon>
        <taxon>Streptomycetaceae</taxon>
        <taxon>Streptomyces</taxon>
    </lineage>
</organism>
<keyword evidence="1" id="KW-0808">Transferase</keyword>
<gene>
    <name evidence="4" type="ORF">GUY60_25075</name>
</gene>
<keyword evidence="1" id="KW-0418">Kinase</keyword>
<accession>A0A964XNX3</accession>
<feature type="domain" description="Histidine kinase/HSP90-like ATPase" evidence="3">
    <location>
        <begin position="25"/>
        <end position="121"/>
    </location>
</feature>
<dbReference type="GO" id="GO:0004674">
    <property type="term" value="F:protein serine/threonine kinase activity"/>
    <property type="evidence" value="ECO:0007669"/>
    <property type="project" value="UniProtKB-KW"/>
</dbReference>
<keyword evidence="1" id="KW-0723">Serine/threonine-protein kinase</keyword>
<dbReference type="OrthoDB" id="4251531at2"/>
<comment type="caution">
    <text evidence="4">The sequence shown here is derived from an EMBL/GenBank/DDBJ whole genome shotgun (WGS) entry which is preliminary data.</text>
</comment>
<dbReference type="Pfam" id="PF13581">
    <property type="entry name" value="HATPase_c_2"/>
    <property type="match status" value="1"/>
</dbReference>
<keyword evidence="5" id="KW-1185">Reference proteome</keyword>
<dbReference type="InterPro" id="IPR036890">
    <property type="entry name" value="HATPase_C_sf"/>
</dbReference>
<keyword evidence="4" id="KW-0547">Nucleotide-binding</keyword>
<dbReference type="PANTHER" id="PTHR35526:SF3">
    <property type="entry name" value="ANTI-SIGMA-F FACTOR RSBW"/>
    <property type="match status" value="1"/>
</dbReference>
<reference evidence="4" key="1">
    <citation type="submission" date="2020-01" db="EMBL/GenBank/DDBJ databases">
        <title>Whole-genome analyses of novel actinobacteria.</title>
        <authorList>
            <person name="Sahin N."/>
        </authorList>
    </citation>
    <scope>NUCLEOTIDE SEQUENCE</scope>
    <source>
        <strain evidence="4">YC537</strain>
    </source>
</reference>
<evidence type="ECO:0000313" key="4">
    <source>
        <dbReference type="EMBL" id="NBE54636.1"/>
    </source>
</evidence>
<protein>
    <submittedName>
        <fullName evidence="4">ATP-binding protein</fullName>
    </submittedName>
</protein>
<dbReference type="CDD" id="cd16936">
    <property type="entry name" value="HATPase_RsbW-like"/>
    <property type="match status" value="1"/>
</dbReference>
<keyword evidence="4" id="KW-0067">ATP-binding</keyword>
<dbReference type="InterPro" id="IPR003594">
    <property type="entry name" value="HATPase_dom"/>
</dbReference>
<proteinExistence type="predicted"/>
<feature type="region of interest" description="Disordered" evidence="2">
    <location>
        <begin position="143"/>
        <end position="176"/>
    </location>
</feature>
<evidence type="ECO:0000256" key="1">
    <source>
        <dbReference type="ARBA" id="ARBA00022527"/>
    </source>
</evidence>
<dbReference type="GO" id="GO:0005524">
    <property type="term" value="F:ATP binding"/>
    <property type="evidence" value="ECO:0007669"/>
    <property type="project" value="UniProtKB-KW"/>
</dbReference>
<feature type="compositionally biased region" description="Low complexity" evidence="2">
    <location>
        <begin position="156"/>
        <end position="167"/>
    </location>
</feature>
<dbReference type="InterPro" id="IPR050267">
    <property type="entry name" value="Anti-sigma-factor_SerPK"/>
</dbReference>
<dbReference type="PANTHER" id="PTHR35526">
    <property type="entry name" value="ANTI-SIGMA-F FACTOR RSBW-RELATED"/>
    <property type="match status" value="1"/>
</dbReference>
<evidence type="ECO:0000259" key="3">
    <source>
        <dbReference type="Pfam" id="PF13581"/>
    </source>
</evidence>
<dbReference type="RefSeq" id="WP_161701638.1">
    <property type="nucleotide sequence ID" value="NZ_JAAAHS010000236.1"/>
</dbReference>
<sequence length="176" mass="18810">MASNQRTITKHALHLRPAQQEFTRNREAVGRARRFVRETITGHVPTDRADDIIVCASELATNALRHTPPGRQFRVCVTVTADSLRLEVHDAGEGKPELREAAAHDDSGRGLFLVATLADGWGTSPRDGLGKLVWAEFTLAEAKRTASTEGPPSVAGPRTPSTGSSPPVATSTGVIV</sequence>
<dbReference type="EMBL" id="JAAAHS010000236">
    <property type="protein sequence ID" value="NBE54636.1"/>
    <property type="molecule type" value="Genomic_DNA"/>
</dbReference>
<dbReference type="SUPFAM" id="SSF55874">
    <property type="entry name" value="ATPase domain of HSP90 chaperone/DNA topoisomerase II/histidine kinase"/>
    <property type="match status" value="1"/>
</dbReference>
<evidence type="ECO:0000313" key="5">
    <source>
        <dbReference type="Proteomes" id="UP000598297"/>
    </source>
</evidence>
<dbReference type="AlphaFoldDB" id="A0A964XNX3"/>
<dbReference type="Proteomes" id="UP000598297">
    <property type="component" value="Unassembled WGS sequence"/>
</dbReference>
<name>A0A964XNX3_9ACTN</name>
<evidence type="ECO:0000256" key="2">
    <source>
        <dbReference type="SAM" id="MobiDB-lite"/>
    </source>
</evidence>